<keyword evidence="1" id="KW-0802">TPR repeat</keyword>
<feature type="repeat" description="TPR" evidence="1">
    <location>
        <begin position="312"/>
        <end position="345"/>
    </location>
</feature>
<dbReference type="InterPro" id="IPR011990">
    <property type="entry name" value="TPR-like_helical_dom_sf"/>
</dbReference>
<feature type="region of interest" description="Disordered" evidence="2">
    <location>
        <begin position="115"/>
        <end position="134"/>
    </location>
</feature>
<keyword evidence="3" id="KW-1133">Transmembrane helix</keyword>
<dbReference type="PROSITE" id="PS50005">
    <property type="entry name" value="TPR"/>
    <property type="match status" value="1"/>
</dbReference>
<protein>
    <submittedName>
        <fullName evidence="5">Electron transport complex subunit RsxG</fullName>
    </submittedName>
</protein>
<evidence type="ECO:0000256" key="3">
    <source>
        <dbReference type="SAM" id="Phobius"/>
    </source>
</evidence>
<feature type="domain" description="FMN-binding" evidence="4">
    <location>
        <begin position="386"/>
        <end position="459"/>
    </location>
</feature>
<dbReference type="Pfam" id="PF13174">
    <property type="entry name" value="TPR_6"/>
    <property type="match status" value="1"/>
</dbReference>
<dbReference type="SUPFAM" id="SSF48452">
    <property type="entry name" value="TPR-like"/>
    <property type="match status" value="1"/>
</dbReference>
<gene>
    <name evidence="5" type="primary">rsxG</name>
    <name evidence="5" type="ORF">TBK1r_68440</name>
</gene>
<dbReference type="Proteomes" id="UP000318081">
    <property type="component" value="Chromosome"/>
</dbReference>
<dbReference type="SMART" id="SM00900">
    <property type="entry name" value="FMN_bind"/>
    <property type="match status" value="1"/>
</dbReference>
<dbReference type="Gene3D" id="3.90.1010.20">
    <property type="match status" value="1"/>
</dbReference>
<keyword evidence="6" id="KW-1185">Reference proteome</keyword>
<sequence length="461" mass="51407">MKTQLVEAQNNRSRQTDPRIARCFPVEAAKYFHASAIGSIVFLAFALCVGTAFCQDSIELMDGTKLTGQIIQIRKADKEVDFNASVNGQPTESTYRYEQIHAATYRGKRFVITAKDSSGSSPEKKSTTDGRNTRTKAEVNELIQTVGKTPPAWYESTPLSHPKTLDLDWPLKASGRWNESKNVGQYIWGRVNPNPSRWRSGLKLVHECTKLHQGNRTLLERDMEMLGKLYFTLLQDYERAAYWLERSQAGLNTEAGIYLASCYWRLGNRDMALSLMRGKSLHIDAIKLLGDMGELDGALIVARVYEKTSLANEAWLNTGDALRGAGRFDDAIRSYQKVITRNKARNEEYRKRYVGRARDAITAINLFDKADVSKVADGTYIDSSTGYNGVIQVRVVVNDSKIEDVKVVKHREKQFYAALTDTPQQIIDSQGVQEIDGTSGATITSQAIISAAAKALAQGAR</sequence>
<evidence type="ECO:0000313" key="5">
    <source>
        <dbReference type="EMBL" id="QDV87812.1"/>
    </source>
</evidence>
<proteinExistence type="predicted"/>
<dbReference type="InterPro" id="IPR019734">
    <property type="entry name" value="TPR_rpt"/>
</dbReference>
<name>A0ABX5Y207_9BACT</name>
<accession>A0ABX5Y207</accession>
<dbReference type="EMBL" id="CP036432">
    <property type="protein sequence ID" value="QDV87812.1"/>
    <property type="molecule type" value="Genomic_DNA"/>
</dbReference>
<evidence type="ECO:0000256" key="2">
    <source>
        <dbReference type="SAM" id="MobiDB-lite"/>
    </source>
</evidence>
<dbReference type="InterPro" id="IPR007329">
    <property type="entry name" value="FMN-bd"/>
</dbReference>
<feature type="compositionally biased region" description="Basic and acidic residues" evidence="2">
    <location>
        <begin position="122"/>
        <end position="134"/>
    </location>
</feature>
<dbReference type="Gene3D" id="1.25.40.10">
    <property type="entry name" value="Tetratricopeptide repeat domain"/>
    <property type="match status" value="1"/>
</dbReference>
<feature type="transmembrane region" description="Helical" evidence="3">
    <location>
        <begin position="31"/>
        <end position="53"/>
    </location>
</feature>
<evidence type="ECO:0000256" key="1">
    <source>
        <dbReference type="PROSITE-ProRule" id="PRU00339"/>
    </source>
</evidence>
<keyword evidence="3" id="KW-0812">Transmembrane</keyword>
<evidence type="ECO:0000313" key="6">
    <source>
        <dbReference type="Proteomes" id="UP000318081"/>
    </source>
</evidence>
<keyword evidence="3" id="KW-0472">Membrane</keyword>
<organism evidence="5 6">
    <name type="scientific">Stieleria magnilauensis</name>
    <dbReference type="NCBI Taxonomy" id="2527963"/>
    <lineage>
        <taxon>Bacteria</taxon>
        <taxon>Pseudomonadati</taxon>
        <taxon>Planctomycetota</taxon>
        <taxon>Planctomycetia</taxon>
        <taxon>Pirellulales</taxon>
        <taxon>Pirellulaceae</taxon>
        <taxon>Stieleria</taxon>
    </lineage>
</organism>
<dbReference type="Pfam" id="PF04205">
    <property type="entry name" value="FMN_bind"/>
    <property type="match status" value="1"/>
</dbReference>
<evidence type="ECO:0000259" key="4">
    <source>
        <dbReference type="SMART" id="SM00900"/>
    </source>
</evidence>
<reference evidence="5 6" key="1">
    <citation type="submission" date="2019-02" db="EMBL/GenBank/DDBJ databases">
        <title>Deep-cultivation of Planctomycetes and their phenomic and genomic characterization uncovers novel biology.</title>
        <authorList>
            <person name="Wiegand S."/>
            <person name="Jogler M."/>
            <person name="Boedeker C."/>
            <person name="Pinto D."/>
            <person name="Vollmers J."/>
            <person name="Rivas-Marin E."/>
            <person name="Kohn T."/>
            <person name="Peeters S.H."/>
            <person name="Heuer A."/>
            <person name="Rast P."/>
            <person name="Oberbeckmann S."/>
            <person name="Bunk B."/>
            <person name="Jeske O."/>
            <person name="Meyerdierks A."/>
            <person name="Storesund J.E."/>
            <person name="Kallscheuer N."/>
            <person name="Luecker S."/>
            <person name="Lage O.M."/>
            <person name="Pohl T."/>
            <person name="Merkel B.J."/>
            <person name="Hornburger P."/>
            <person name="Mueller R.-W."/>
            <person name="Bruemmer F."/>
            <person name="Labrenz M."/>
            <person name="Spormann A.M."/>
            <person name="Op den Camp H."/>
            <person name="Overmann J."/>
            <person name="Amann R."/>
            <person name="Jetten M.S.M."/>
            <person name="Mascher T."/>
            <person name="Medema M.H."/>
            <person name="Devos D.P."/>
            <person name="Kaster A.-K."/>
            <person name="Ovreas L."/>
            <person name="Rohde M."/>
            <person name="Galperin M.Y."/>
            <person name="Jogler C."/>
        </authorList>
    </citation>
    <scope>NUCLEOTIDE SEQUENCE [LARGE SCALE GENOMIC DNA]</scope>
    <source>
        <strain evidence="5 6">TBK1r</strain>
    </source>
</reference>